<evidence type="ECO:0000313" key="2">
    <source>
        <dbReference type="Proteomes" id="UP000198480"/>
    </source>
</evidence>
<gene>
    <name evidence="1" type="ORF">SAMN06295967_10944</name>
</gene>
<evidence type="ECO:0000313" key="1">
    <source>
        <dbReference type="EMBL" id="SNS41424.1"/>
    </source>
</evidence>
<name>A0A239EBV9_9BACT</name>
<dbReference type="AlphaFoldDB" id="A0A239EBV9"/>
<keyword evidence="2" id="KW-1185">Reference proteome</keyword>
<sequence>MTQLCDFITNNFADNNNLRQGLGVIGRLAISAPIDLNNGILFGDCCKWGSTY</sequence>
<organism evidence="1 2">
    <name type="scientific">Belliella buryatensis</name>
    <dbReference type="NCBI Taxonomy" id="1500549"/>
    <lineage>
        <taxon>Bacteria</taxon>
        <taxon>Pseudomonadati</taxon>
        <taxon>Bacteroidota</taxon>
        <taxon>Cytophagia</taxon>
        <taxon>Cytophagales</taxon>
        <taxon>Cyclobacteriaceae</taxon>
        <taxon>Belliella</taxon>
    </lineage>
</organism>
<protein>
    <submittedName>
        <fullName evidence="1">Uncharacterized protein</fullName>
    </submittedName>
</protein>
<reference evidence="2" key="1">
    <citation type="submission" date="2017-06" db="EMBL/GenBank/DDBJ databases">
        <authorList>
            <person name="Varghese N."/>
            <person name="Submissions S."/>
        </authorList>
    </citation>
    <scope>NUCLEOTIDE SEQUENCE [LARGE SCALE GENOMIC DNA]</scope>
    <source>
        <strain evidence="2">5C</strain>
    </source>
</reference>
<proteinExistence type="predicted"/>
<dbReference type="Proteomes" id="UP000198480">
    <property type="component" value="Unassembled WGS sequence"/>
</dbReference>
<accession>A0A239EBV9</accession>
<dbReference type="EMBL" id="FZOK01000009">
    <property type="protein sequence ID" value="SNS41424.1"/>
    <property type="molecule type" value="Genomic_DNA"/>
</dbReference>